<protein>
    <submittedName>
        <fullName evidence="4">Loricrin-like</fullName>
    </submittedName>
</protein>
<gene>
    <name evidence="2" type="ORF">HPLM_LOCUS20063</name>
</gene>
<feature type="compositionally biased region" description="Acidic residues" evidence="1">
    <location>
        <begin position="11"/>
        <end position="21"/>
    </location>
</feature>
<feature type="region of interest" description="Disordered" evidence="1">
    <location>
        <begin position="1"/>
        <end position="41"/>
    </location>
</feature>
<evidence type="ECO:0000313" key="4">
    <source>
        <dbReference type="WBParaSite" id="HPLM_0002007101-mRNA-1"/>
    </source>
</evidence>
<dbReference type="AlphaFoldDB" id="A0A0N4X6S9"/>
<feature type="compositionally biased region" description="Low complexity" evidence="1">
    <location>
        <begin position="208"/>
        <end position="217"/>
    </location>
</feature>
<feature type="compositionally biased region" description="Basic and acidic residues" evidence="1">
    <location>
        <begin position="219"/>
        <end position="236"/>
    </location>
</feature>
<evidence type="ECO:0000313" key="3">
    <source>
        <dbReference type="Proteomes" id="UP000268014"/>
    </source>
</evidence>
<evidence type="ECO:0000256" key="1">
    <source>
        <dbReference type="SAM" id="MobiDB-lite"/>
    </source>
</evidence>
<organism evidence="4">
    <name type="scientific">Haemonchus placei</name>
    <name type="common">Barber's pole worm</name>
    <dbReference type="NCBI Taxonomy" id="6290"/>
    <lineage>
        <taxon>Eukaryota</taxon>
        <taxon>Metazoa</taxon>
        <taxon>Ecdysozoa</taxon>
        <taxon>Nematoda</taxon>
        <taxon>Chromadorea</taxon>
        <taxon>Rhabditida</taxon>
        <taxon>Rhabditina</taxon>
        <taxon>Rhabditomorpha</taxon>
        <taxon>Strongyloidea</taxon>
        <taxon>Trichostrongylidae</taxon>
        <taxon>Haemonchus</taxon>
    </lineage>
</organism>
<name>A0A0N4X6S9_HAEPC</name>
<reference evidence="2 3" key="2">
    <citation type="submission" date="2018-11" db="EMBL/GenBank/DDBJ databases">
        <authorList>
            <consortium name="Pathogen Informatics"/>
        </authorList>
    </citation>
    <scope>NUCLEOTIDE SEQUENCE [LARGE SCALE GENOMIC DNA]</scope>
    <source>
        <strain evidence="2 3">MHpl1</strain>
    </source>
</reference>
<reference evidence="4" key="1">
    <citation type="submission" date="2017-02" db="UniProtKB">
        <authorList>
            <consortium name="WormBaseParasite"/>
        </authorList>
    </citation>
    <scope>IDENTIFICATION</scope>
</reference>
<proteinExistence type="predicted"/>
<accession>A0A0N4X6S9</accession>
<feature type="region of interest" description="Disordered" evidence="1">
    <location>
        <begin position="206"/>
        <end position="274"/>
    </location>
</feature>
<dbReference type="WBParaSite" id="HPLM_0002007101-mRNA-1">
    <property type="protein sequence ID" value="HPLM_0002007101-mRNA-1"/>
    <property type="gene ID" value="HPLM_0002007101"/>
</dbReference>
<sequence>MNPSSTTPGYTEDECAEEENSNEIRPMNPSSTTPGCMRKGSTHGSVINEIYPTWPTVNTPGYMEKGSTRTKFVHKITTTTTRSMTTTPGFDESGYSQGKNRPLGKIMVSFTGWPGYGGRGFGRGNNAGDKPRMTPLVSSLEWPGYGGGGCSQGINGLLISLGGRGCGQENNRPLLRLPVSIPGFSGFGACGIYERKKAFDDYDTEILPTHPGGTTPGYTEDRTHNGRYDQGRDGHEILPSYSSGTTPGYTKDRTHNGRYNQGGTDNEIPPRYPSGSTPGYVPKGGLKGGNGWSGYGGRGYGRGKYRPLTRPSGSLSTFSGFGGSGFTREMTIHGGGHFDEIDRLMKKTLGMMLDTLNFGHSSQFRRPFGHW</sequence>
<dbReference type="Proteomes" id="UP000268014">
    <property type="component" value="Unassembled WGS sequence"/>
</dbReference>
<dbReference type="EMBL" id="UZAF01021818">
    <property type="protein sequence ID" value="VDO81162.1"/>
    <property type="molecule type" value="Genomic_DNA"/>
</dbReference>
<keyword evidence="3" id="KW-1185">Reference proteome</keyword>
<feature type="region of interest" description="Disordered" evidence="1">
    <location>
        <begin position="79"/>
        <end position="98"/>
    </location>
</feature>
<evidence type="ECO:0000313" key="2">
    <source>
        <dbReference type="EMBL" id="VDO81162.1"/>
    </source>
</evidence>